<organism evidence="1">
    <name type="scientific">Hexamita inflata</name>
    <dbReference type="NCBI Taxonomy" id="28002"/>
    <lineage>
        <taxon>Eukaryota</taxon>
        <taxon>Metamonada</taxon>
        <taxon>Diplomonadida</taxon>
        <taxon>Hexamitidae</taxon>
        <taxon>Hexamitinae</taxon>
        <taxon>Hexamita</taxon>
    </lineage>
</organism>
<keyword evidence="3" id="KW-1185">Reference proteome</keyword>
<evidence type="ECO:0000313" key="3">
    <source>
        <dbReference type="Proteomes" id="UP001642409"/>
    </source>
</evidence>
<reference evidence="2 3" key="2">
    <citation type="submission" date="2024-07" db="EMBL/GenBank/DDBJ databases">
        <authorList>
            <person name="Akdeniz Z."/>
        </authorList>
    </citation>
    <scope>NUCLEOTIDE SEQUENCE [LARGE SCALE GENOMIC DNA]</scope>
</reference>
<protein>
    <submittedName>
        <fullName evidence="1">Uncharacterized protein</fullName>
    </submittedName>
</protein>
<comment type="caution">
    <text evidence="1">The sequence shown here is derived from an EMBL/GenBank/DDBJ whole genome shotgun (WGS) entry which is preliminary data.</text>
</comment>
<evidence type="ECO:0000313" key="2">
    <source>
        <dbReference type="EMBL" id="CAL6107154.1"/>
    </source>
</evidence>
<dbReference type="Proteomes" id="UP001642409">
    <property type="component" value="Unassembled WGS sequence"/>
</dbReference>
<dbReference type="EMBL" id="CATOUU010001127">
    <property type="protein sequence ID" value="CAI9973853.1"/>
    <property type="molecule type" value="Genomic_DNA"/>
</dbReference>
<accession>A0AA86RFQ8</accession>
<gene>
    <name evidence="1" type="ORF">HINF_LOCUS61498</name>
    <name evidence="2" type="ORF">HINF_LOCUS74317</name>
</gene>
<dbReference type="EMBL" id="CAXDID020000629">
    <property type="protein sequence ID" value="CAL6107154.1"/>
    <property type="molecule type" value="Genomic_DNA"/>
</dbReference>
<name>A0AA86RFQ8_9EUKA</name>
<evidence type="ECO:0000313" key="1">
    <source>
        <dbReference type="EMBL" id="CAI9973853.1"/>
    </source>
</evidence>
<sequence length="184" mass="21451">MKVVIIFSQIKYMQRDRQAKPKVFSEQVKQKMNAEQLTQTKTDISIIADYNSMRSSQVLFEEQCQLKRFQTYSEILIKRFTVDNINMPLIEEMTKQLVALAELCFTDKQDGGKRKFNVKTQLQSVLNNTKQTISEKIADAFLDQTIDKVCKEYSKQELIEFATNIMKLGNKITKGCLKTCFYED</sequence>
<dbReference type="AlphaFoldDB" id="A0AA86RFQ8"/>
<proteinExistence type="predicted"/>
<reference evidence="1" key="1">
    <citation type="submission" date="2023-06" db="EMBL/GenBank/DDBJ databases">
        <authorList>
            <person name="Kurt Z."/>
        </authorList>
    </citation>
    <scope>NUCLEOTIDE SEQUENCE</scope>
</reference>